<feature type="compositionally biased region" description="Basic and acidic residues" evidence="4">
    <location>
        <begin position="37"/>
        <end position="51"/>
    </location>
</feature>
<dbReference type="KEGG" id="hmp:K6T50_12385"/>
<evidence type="ECO:0000259" key="5">
    <source>
        <dbReference type="SMART" id="SM00382"/>
    </source>
</evidence>
<dbReference type="Gene3D" id="3.40.50.300">
    <property type="entry name" value="P-loop containing nucleotide triphosphate hydrolases"/>
    <property type="match status" value="1"/>
</dbReference>
<evidence type="ECO:0000313" key="6">
    <source>
        <dbReference type="EMBL" id="QZP37081.1"/>
    </source>
</evidence>
<feature type="domain" description="AAA+ ATPase" evidence="5">
    <location>
        <begin position="116"/>
        <end position="269"/>
    </location>
</feature>
<dbReference type="AlphaFoldDB" id="A0A8T8WB88"/>
<dbReference type="InterPro" id="IPR050764">
    <property type="entry name" value="CbbQ/NirQ/NorQ/GpvN"/>
</dbReference>
<organism evidence="6 7">
    <name type="scientific">Halobaculum magnesiiphilum</name>
    <dbReference type="NCBI Taxonomy" id="1017351"/>
    <lineage>
        <taxon>Archaea</taxon>
        <taxon>Methanobacteriati</taxon>
        <taxon>Methanobacteriota</taxon>
        <taxon>Stenosarchaea group</taxon>
        <taxon>Halobacteria</taxon>
        <taxon>Halobacteriales</taxon>
        <taxon>Haloferacaceae</taxon>
        <taxon>Halobaculum</taxon>
    </lineage>
</organism>
<keyword evidence="7" id="KW-1185">Reference proteome</keyword>
<comment type="similarity">
    <text evidence="1">Belongs to the CbbQ/NirQ/NorQ/GpvN family.</text>
</comment>
<evidence type="ECO:0000256" key="4">
    <source>
        <dbReference type="SAM" id="MobiDB-lite"/>
    </source>
</evidence>
<dbReference type="PANTHER" id="PTHR42759:SF1">
    <property type="entry name" value="MAGNESIUM-CHELATASE SUBUNIT CHLD"/>
    <property type="match status" value="1"/>
</dbReference>
<dbReference type="InterPro" id="IPR027417">
    <property type="entry name" value="P-loop_NTPase"/>
</dbReference>
<dbReference type="GeneID" id="67178953"/>
<accession>A0A8T8WB88</accession>
<keyword evidence="3" id="KW-0067">ATP-binding</keyword>
<evidence type="ECO:0000313" key="7">
    <source>
        <dbReference type="Proteomes" id="UP000826254"/>
    </source>
</evidence>
<dbReference type="Proteomes" id="UP000826254">
    <property type="component" value="Chromosome"/>
</dbReference>
<dbReference type="EMBL" id="CP081958">
    <property type="protein sequence ID" value="QZP37081.1"/>
    <property type="molecule type" value="Genomic_DNA"/>
</dbReference>
<gene>
    <name evidence="6" type="ORF">K6T50_12385</name>
</gene>
<proteinExistence type="inferred from homology"/>
<sequence>MKTDDLKSAIESGAATTGAIAEELGKDASTIRRRAKRAAESDATDIVRERNPNGGGYVYGIEQAGEEVDDQMPVFGGRAYEWSQYVPPPGDDVYMEVDGERSDMEAIIESRDVTGQLPRFRLTGPPGTGKTTLAESIGAKYQFPVIPIQFTASMRDSELLGSPHLIGGESVYVDGPIVKALLCSQERPVVVILDEVNRAPFHRKSSLQPFLDHRGQATIELRGGEVIEGDPENIITIATMNEGAEYETYQMDPAERRRHGNTWEVPYLGLIDRDREASIVADRTPVDMDLARLLVDGANDVRRLATEDDTSPVTTGITTSTLLEWAKTAAAYRSAGHESPVEHAARTAVVEPHFDEHEGPEVYPVLLDNLHAVVPA</sequence>
<dbReference type="PANTHER" id="PTHR42759">
    <property type="entry name" value="MOXR FAMILY PROTEIN"/>
    <property type="match status" value="1"/>
</dbReference>
<dbReference type="SUPFAM" id="SSF52540">
    <property type="entry name" value="P-loop containing nucleoside triphosphate hydrolases"/>
    <property type="match status" value="1"/>
</dbReference>
<dbReference type="SMART" id="SM00382">
    <property type="entry name" value="AAA"/>
    <property type="match status" value="1"/>
</dbReference>
<protein>
    <submittedName>
        <fullName evidence="6">CbbQ/NirQ/NorQ/GpvN family protein</fullName>
    </submittedName>
</protein>
<dbReference type="GO" id="GO:0005524">
    <property type="term" value="F:ATP binding"/>
    <property type="evidence" value="ECO:0007669"/>
    <property type="project" value="UniProtKB-KW"/>
</dbReference>
<name>A0A8T8WB88_9EURY</name>
<dbReference type="Pfam" id="PF08406">
    <property type="entry name" value="CbbQ_C"/>
    <property type="match status" value="1"/>
</dbReference>
<dbReference type="RefSeq" id="WP_222606896.1">
    <property type="nucleotide sequence ID" value="NZ_CP081958.1"/>
</dbReference>
<dbReference type="InterPro" id="IPR003593">
    <property type="entry name" value="AAA+_ATPase"/>
</dbReference>
<keyword evidence="2" id="KW-0547">Nucleotide-binding</keyword>
<evidence type="ECO:0000256" key="1">
    <source>
        <dbReference type="ARBA" id="ARBA00009417"/>
    </source>
</evidence>
<evidence type="ECO:0000256" key="2">
    <source>
        <dbReference type="ARBA" id="ARBA00022741"/>
    </source>
</evidence>
<dbReference type="GO" id="GO:0016887">
    <property type="term" value="F:ATP hydrolysis activity"/>
    <property type="evidence" value="ECO:0007669"/>
    <property type="project" value="InterPro"/>
</dbReference>
<evidence type="ECO:0000256" key="3">
    <source>
        <dbReference type="ARBA" id="ARBA00022840"/>
    </source>
</evidence>
<feature type="region of interest" description="Disordered" evidence="4">
    <location>
        <begin position="31"/>
        <end position="55"/>
    </location>
</feature>
<reference evidence="6 7" key="1">
    <citation type="journal article" date="2021" name="Int. J. Syst. Evol. Microbiol.">
        <title>Halobaculum halophilum sp. nov. and Halobaculum salinum sp. nov., isolated from salt lake and saline soil.</title>
        <authorList>
            <person name="Cui H.L."/>
            <person name="Shi X.W."/>
            <person name="Yin X.M."/>
            <person name="Yang X.Y."/>
            <person name="Hou J."/>
            <person name="Zhu L."/>
        </authorList>
    </citation>
    <scope>NUCLEOTIDE SEQUENCE [LARGE SCALE GENOMIC DNA]</scope>
    <source>
        <strain evidence="6 7">NBRC 109044</strain>
    </source>
</reference>
<dbReference type="Pfam" id="PF07728">
    <property type="entry name" value="AAA_5"/>
    <property type="match status" value="1"/>
</dbReference>
<dbReference type="CDD" id="cd00009">
    <property type="entry name" value="AAA"/>
    <property type="match status" value="1"/>
</dbReference>
<dbReference type="InterPro" id="IPR013615">
    <property type="entry name" value="CbbQ_C"/>
</dbReference>
<dbReference type="InterPro" id="IPR011704">
    <property type="entry name" value="ATPase_dyneun-rel_AAA"/>
</dbReference>